<gene>
    <name evidence="1" type="ORF">CLV57_1567</name>
</gene>
<dbReference type="Proteomes" id="UP000242687">
    <property type="component" value="Unassembled WGS sequence"/>
</dbReference>
<dbReference type="SUPFAM" id="SSF49464">
    <property type="entry name" value="Carboxypeptidase regulatory domain-like"/>
    <property type="match status" value="1"/>
</dbReference>
<dbReference type="Gene3D" id="2.60.40.1930">
    <property type="match status" value="1"/>
</dbReference>
<organism evidence="1 2">
    <name type="scientific">Mucilaginibacter auburnensis</name>
    <dbReference type="NCBI Taxonomy" id="1457233"/>
    <lineage>
        <taxon>Bacteria</taxon>
        <taxon>Pseudomonadati</taxon>
        <taxon>Bacteroidota</taxon>
        <taxon>Sphingobacteriia</taxon>
        <taxon>Sphingobacteriales</taxon>
        <taxon>Sphingobacteriaceae</taxon>
        <taxon>Mucilaginibacter</taxon>
    </lineage>
</organism>
<evidence type="ECO:0000313" key="2">
    <source>
        <dbReference type="Proteomes" id="UP000242687"/>
    </source>
</evidence>
<accession>A0A2H9VUQ4</accession>
<keyword evidence="2" id="KW-1185">Reference proteome</keyword>
<dbReference type="OrthoDB" id="609485at2"/>
<dbReference type="AlphaFoldDB" id="A0A2H9VUQ4"/>
<proteinExistence type="predicted"/>
<name>A0A2H9VUQ4_9SPHI</name>
<dbReference type="SUPFAM" id="SSF56935">
    <property type="entry name" value="Porins"/>
    <property type="match status" value="1"/>
</dbReference>
<sequence>MLKRGYIIFSFAFLLVVSYLNGVGQAVSLRQKMATVSAYNTSHNPEKIFIHTDKWSYTKEDTLWFKAYVFDADLKATSKSGLLYIEIADAANRVINRNLVKLAYGIGWGNITLSSARYLEGTYTIRAYTNWMRNFSETSIYTRQFTIDGTLEEDWMINSRFELTEKEGLSNVKTNLAFVKTSGSRMFGEELRVRINAGARTLYNTRLKTGVDGVLDFDFDLRDKIKTQQLNIALTKKTKGDKDVTFNVPVVINRDEKTDLQFMPEGGSLVNGLPSRVGFKAINEEGKGVDVNGGVYDNTGQRVVAFTSIHRGMGWFDFTPQLNRTYTAKITYHDKDLSFALPTAKPSGVVMRVDNTTNKDSIVVSVNISADIKQTGGNYYLIGQSRNVICFGAVVKAANNARFSINNTAFPTGVARFTVISALNQPVTERIIYVNHNDGMHVEVNPSKQGYTPRDSVNLEIVATDKNGAPVVGSFSVVVTDDAQVRQDTSGYNDMFSKLLLADDLKGEVENPGWYFTKGDSLKKAQSLDVLMLTQGWVSYNWADVFSAKQKPLIYQPEPEFAVKGRVVNAFNKPIEKSNVLLLSLNPFFTLDTMTNAKGEFSFKGIYPPDTVAFSLQAHNKRGRMFNVGIEMDDFTAPEFSPLKQRLIPLYVNIDTSRLKAINTRQRYAEEEAKITGRQLNQVEIRAKKIVKDSKSLVDPGEADFIMNTEEIKALPNTTLVDMLKKNIPGFQVRYNGPNEVYSINNVGAVFILDGIKADIFMGPGFGTKQLLEYMDVNDVKGIEVMTTGRNQIPYTQAFERPDAKFWEFTFIEITTYSGHGFTKKVPGAFIYRLPIFAAQKQFYSPRYTYKSPVTIPDTRSTILWAPNVVTDSHGKGYVTFYTADKSATYTINVQGADMEGLLGCYNDKIYVKDVPKK</sequence>
<dbReference type="EMBL" id="PGFJ01000001">
    <property type="protein sequence ID" value="PJJ84554.1"/>
    <property type="molecule type" value="Genomic_DNA"/>
</dbReference>
<comment type="caution">
    <text evidence="1">The sequence shown here is derived from an EMBL/GenBank/DDBJ whole genome shotgun (WGS) entry which is preliminary data.</text>
</comment>
<dbReference type="InterPro" id="IPR008969">
    <property type="entry name" value="CarboxyPept-like_regulatory"/>
</dbReference>
<reference evidence="1 2" key="1">
    <citation type="submission" date="2017-11" db="EMBL/GenBank/DDBJ databases">
        <title>Genomic Encyclopedia of Archaeal and Bacterial Type Strains, Phase II (KMG-II): From Individual Species to Whole Genera.</title>
        <authorList>
            <person name="Goeker M."/>
        </authorList>
    </citation>
    <scope>NUCLEOTIDE SEQUENCE [LARGE SCALE GENOMIC DNA]</scope>
    <source>
        <strain evidence="1 2">DSM 28175</strain>
    </source>
</reference>
<protein>
    <recommendedName>
        <fullName evidence="3">MG2 domain-containing protein</fullName>
    </recommendedName>
</protein>
<evidence type="ECO:0008006" key="3">
    <source>
        <dbReference type="Google" id="ProtNLM"/>
    </source>
</evidence>
<dbReference type="RefSeq" id="WP_100340743.1">
    <property type="nucleotide sequence ID" value="NZ_PGFJ01000001.1"/>
</dbReference>
<evidence type="ECO:0000313" key="1">
    <source>
        <dbReference type="EMBL" id="PJJ84554.1"/>
    </source>
</evidence>